<feature type="coiled-coil region" evidence="6">
    <location>
        <begin position="439"/>
        <end position="496"/>
    </location>
</feature>
<dbReference type="InterPro" id="IPR038109">
    <property type="entry name" value="DNA_bind_recomb_sf"/>
</dbReference>
<dbReference type="PROSITE" id="PS51736">
    <property type="entry name" value="RECOMBINASES_3"/>
    <property type="match status" value="1"/>
</dbReference>
<evidence type="ECO:0000256" key="5">
    <source>
        <dbReference type="PROSITE-ProRule" id="PRU10137"/>
    </source>
</evidence>
<dbReference type="InterPro" id="IPR036388">
    <property type="entry name" value="WH-like_DNA-bd_sf"/>
</dbReference>
<proteinExistence type="predicted"/>
<dbReference type="Pfam" id="PF00239">
    <property type="entry name" value="Resolvase"/>
    <property type="match status" value="1"/>
</dbReference>
<evidence type="ECO:0000313" key="10">
    <source>
        <dbReference type="Proteomes" id="UP000698173"/>
    </source>
</evidence>
<dbReference type="GO" id="GO:0003677">
    <property type="term" value="F:DNA binding"/>
    <property type="evidence" value="ECO:0007669"/>
    <property type="project" value="UniProtKB-KW"/>
</dbReference>
<reference evidence="9" key="2">
    <citation type="submission" date="2021-09" db="EMBL/GenBank/DDBJ databases">
        <authorList>
            <person name="Gilroy R."/>
        </authorList>
    </citation>
    <scope>NUCLEOTIDE SEQUENCE</scope>
    <source>
        <strain evidence="9">CHK171-7178</strain>
    </source>
</reference>
<comment type="caution">
    <text evidence="9">The sequence shown here is derived from an EMBL/GenBank/DDBJ whole genome shotgun (WGS) entry which is preliminary data.</text>
</comment>
<dbReference type="PROSITE" id="PS00397">
    <property type="entry name" value="RECOMBINASES_1"/>
    <property type="match status" value="1"/>
</dbReference>
<evidence type="ECO:0000256" key="1">
    <source>
        <dbReference type="ARBA" id="ARBA00022908"/>
    </source>
</evidence>
<evidence type="ECO:0000256" key="2">
    <source>
        <dbReference type="ARBA" id="ARBA00023125"/>
    </source>
</evidence>
<accession>A0A921FW36</accession>
<keyword evidence="3" id="KW-0233">DNA recombination</keyword>
<dbReference type="PANTHER" id="PTHR30461:SF23">
    <property type="entry name" value="DNA RECOMBINASE-RELATED"/>
    <property type="match status" value="1"/>
</dbReference>
<evidence type="ECO:0000313" key="9">
    <source>
        <dbReference type="EMBL" id="HJF30798.1"/>
    </source>
</evidence>
<dbReference type="InterPro" id="IPR036390">
    <property type="entry name" value="WH_DNA-bd_sf"/>
</dbReference>
<keyword evidence="1" id="KW-0229">DNA integration</keyword>
<keyword evidence="6" id="KW-0175">Coiled coil</keyword>
<organism evidence="9 10">
    <name type="scientific">Sporosarcina psychrophila</name>
    <name type="common">Bacillus psychrophilus</name>
    <dbReference type="NCBI Taxonomy" id="1476"/>
    <lineage>
        <taxon>Bacteria</taxon>
        <taxon>Bacillati</taxon>
        <taxon>Bacillota</taxon>
        <taxon>Bacilli</taxon>
        <taxon>Bacillales</taxon>
        <taxon>Caryophanaceae</taxon>
        <taxon>Sporosarcina</taxon>
    </lineage>
</organism>
<evidence type="ECO:0000256" key="3">
    <source>
        <dbReference type="ARBA" id="ARBA00023172"/>
    </source>
</evidence>
<sequence>MTSQILKIYCKGEFEMTVKKAALYVRVSTLHQIDKDSLPFQRQELENYAKYVLGIKDFEIFEDAGYSAKNTDRPEYQKMMKRIRDGEFTHMIVYKIDRISRNLKDFSEMYEELKDYKVTFVSRNEQFDTSSAMGEAMLKIILVFAELERKITAERVFAIMLSRAEKGLWNGATVPLGYVWSDEIKFPVIDPEEEKVVQYVYNLYESLRSTLKVAYRLNDEGIKTKRGGRWTAKTIRDILRNPFYIGTYRYNMRESGGSRRLKNKDEWVVVEDNHPAIIDKEQSKRVNQLLSDNYRGLTDVQRADIHKHIFSKMIYCGKCNALLTSGLDSARKDGYRPSRYTCITSGGTKRCSNYVSDIIIGPFIFNYVSNLIRLQERMTPKHSTRDMERALLRGNTFIDVVGVDNTALNETYFALTNGMPGQEYLLATDDEIIMPNLEAERLQREAKKYGTALSRLEELYLFGEDGISQKDYIFKKRDLQEQLEEIETEINSLQQKDGDTTSEVFVDNAQHFLITKEMQQARHVDHRSLSDIVGREPLSDFVHTIIDNIIVLDKRVQSITFKNGITHTFAYRSLLQSQSTAPARMQYRDYEGAMLQHLKENGPTSRANLQKATNISRDGVYKLLAELIERRLVVKTGQSTMTLYQYNEKTT</sequence>
<dbReference type="Gene3D" id="1.10.10.10">
    <property type="entry name" value="Winged helix-like DNA-binding domain superfamily/Winged helix DNA-binding domain"/>
    <property type="match status" value="1"/>
</dbReference>
<evidence type="ECO:0000259" key="7">
    <source>
        <dbReference type="PROSITE" id="PS51736"/>
    </source>
</evidence>
<feature type="domain" description="Resolvase/invertase-type recombinase catalytic" evidence="7">
    <location>
        <begin position="20"/>
        <end position="167"/>
    </location>
</feature>
<dbReference type="Proteomes" id="UP000698173">
    <property type="component" value="Unassembled WGS sequence"/>
</dbReference>
<dbReference type="PANTHER" id="PTHR30461">
    <property type="entry name" value="DNA-INVERTASE FROM LAMBDOID PROPHAGE"/>
    <property type="match status" value="1"/>
</dbReference>
<dbReference type="InterPro" id="IPR006118">
    <property type="entry name" value="Recombinase_CS"/>
</dbReference>
<name>A0A921FW36_SPOPS</name>
<dbReference type="InterPro" id="IPR006119">
    <property type="entry name" value="Resolv_N"/>
</dbReference>
<evidence type="ECO:0000259" key="8">
    <source>
        <dbReference type="PROSITE" id="PS51737"/>
    </source>
</evidence>
<dbReference type="SUPFAM" id="SSF53041">
    <property type="entry name" value="Resolvase-like"/>
    <property type="match status" value="1"/>
</dbReference>
<gene>
    <name evidence="9" type="ORF">K8V56_03335</name>
</gene>
<keyword evidence="2" id="KW-0238">DNA-binding</keyword>
<dbReference type="InterPro" id="IPR011109">
    <property type="entry name" value="DNA_bind_recombinase_dom"/>
</dbReference>
<protein>
    <submittedName>
        <fullName evidence="9">Recombinase family protein</fullName>
    </submittedName>
</protein>
<evidence type="ECO:0000256" key="6">
    <source>
        <dbReference type="SAM" id="Coils"/>
    </source>
</evidence>
<dbReference type="AlphaFoldDB" id="A0A921FW36"/>
<dbReference type="PROSITE" id="PS51737">
    <property type="entry name" value="RECOMBINASE_DNA_BIND"/>
    <property type="match status" value="1"/>
</dbReference>
<dbReference type="EMBL" id="DYWT01000054">
    <property type="protein sequence ID" value="HJF30798.1"/>
    <property type="molecule type" value="Genomic_DNA"/>
</dbReference>
<feature type="active site" description="O-(5'-phospho-DNA)-serine intermediate" evidence="4 5">
    <location>
        <position position="28"/>
    </location>
</feature>
<dbReference type="CDD" id="cd00338">
    <property type="entry name" value="Ser_Recombinase"/>
    <property type="match status" value="1"/>
</dbReference>
<dbReference type="Pfam" id="PF07508">
    <property type="entry name" value="Recombinase"/>
    <property type="match status" value="1"/>
</dbReference>
<dbReference type="Gene3D" id="3.90.1750.20">
    <property type="entry name" value="Putative Large Serine Recombinase, Chain B, Domain 2"/>
    <property type="match status" value="1"/>
</dbReference>
<dbReference type="InterPro" id="IPR050639">
    <property type="entry name" value="SSR_resolvase"/>
</dbReference>
<dbReference type="Gene3D" id="3.40.50.1390">
    <property type="entry name" value="Resolvase, N-terminal catalytic domain"/>
    <property type="match status" value="1"/>
</dbReference>
<reference evidence="9" key="1">
    <citation type="journal article" date="2021" name="PeerJ">
        <title>Extensive microbial diversity within the chicken gut microbiome revealed by metagenomics and culture.</title>
        <authorList>
            <person name="Gilroy R."/>
            <person name="Ravi A."/>
            <person name="Getino M."/>
            <person name="Pursley I."/>
            <person name="Horton D.L."/>
            <person name="Alikhan N.F."/>
            <person name="Baker D."/>
            <person name="Gharbi K."/>
            <person name="Hall N."/>
            <person name="Watson M."/>
            <person name="Adriaenssens E.M."/>
            <person name="Foster-Nyarko E."/>
            <person name="Jarju S."/>
            <person name="Secka A."/>
            <person name="Antonio M."/>
            <person name="Oren A."/>
            <person name="Chaudhuri R.R."/>
            <person name="La Ragione R."/>
            <person name="Hildebrand F."/>
            <person name="Pallen M.J."/>
        </authorList>
    </citation>
    <scope>NUCLEOTIDE SEQUENCE</scope>
    <source>
        <strain evidence="9">CHK171-7178</strain>
    </source>
</reference>
<dbReference type="InterPro" id="IPR036162">
    <property type="entry name" value="Resolvase-like_N_sf"/>
</dbReference>
<dbReference type="GO" id="GO:0015074">
    <property type="term" value="P:DNA integration"/>
    <property type="evidence" value="ECO:0007669"/>
    <property type="project" value="UniProtKB-KW"/>
</dbReference>
<dbReference type="SUPFAM" id="SSF46785">
    <property type="entry name" value="Winged helix' DNA-binding domain"/>
    <property type="match status" value="1"/>
</dbReference>
<dbReference type="GO" id="GO:0000150">
    <property type="term" value="F:DNA strand exchange activity"/>
    <property type="evidence" value="ECO:0007669"/>
    <property type="project" value="InterPro"/>
</dbReference>
<feature type="domain" description="Recombinase" evidence="8">
    <location>
        <begin position="175"/>
        <end position="296"/>
    </location>
</feature>
<dbReference type="SMART" id="SM00857">
    <property type="entry name" value="Resolvase"/>
    <property type="match status" value="1"/>
</dbReference>
<evidence type="ECO:0000256" key="4">
    <source>
        <dbReference type="PIRSR" id="PIRSR606118-50"/>
    </source>
</evidence>